<accession>A0A1S2VQ35</accession>
<evidence type="ECO:0008006" key="3">
    <source>
        <dbReference type="Google" id="ProtNLM"/>
    </source>
</evidence>
<dbReference type="EMBL" id="MORL01000001">
    <property type="protein sequence ID" value="OIN60887.1"/>
    <property type="molecule type" value="Genomic_DNA"/>
</dbReference>
<comment type="caution">
    <text evidence="1">The sequence shown here is derived from an EMBL/GenBank/DDBJ whole genome shotgun (WGS) entry which is preliminary data.</text>
</comment>
<dbReference type="AlphaFoldDB" id="A0A1S2VQ35"/>
<gene>
    <name evidence="1" type="ORF">BLX24_01985</name>
</gene>
<proteinExistence type="predicted"/>
<sequence>MPYGAVVLPPETVSEVFVWNEQRQRLWDSYLCFKRKLRDLLLVDCRYWIDGSFSTKKDNPGDIDIVVLIPYEEFTKNIDQLKLLRRSVADVDCYFVETFPPEHPRYNIAKADELTWYYFFRTDRRKRLKGFIEINW</sequence>
<organism evidence="1 2">
    <name type="scientific">Arsenicibacter rosenii</name>
    <dbReference type="NCBI Taxonomy" id="1750698"/>
    <lineage>
        <taxon>Bacteria</taxon>
        <taxon>Pseudomonadati</taxon>
        <taxon>Bacteroidota</taxon>
        <taxon>Cytophagia</taxon>
        <taxon>Cytophagales</taxon>
        <taxon>Spirosomataceae</taxon>
        <taxon>Arsenicibacter</taxon>
    </lineage>
</organism>
<evidence type="ECO:0000313" key="2">
    <source>
        <dbReference type="Proteomes" id="UP000181790"/>
    </source>
</evidence>
<protein>
    <recommendedName>
        <fullName evidence="3">Polymerase nucleotidyl transferase domain-containing protein</fullName>
    </recommendedName>
</protein>
<name>A0A1S2VQ35_9BACT</name>
<dbReference type="Proteomes" id="UP000181790">
    <property type="component" value="Unassembled WGS sequence"/>
</dbReference>
<dbReference type="Pfam" id="PF22014">
    <property type="entry name" value="DUF6932"/>
    <property type="match status" value="1"/>
</dbReference>
<reference evidence="1 2" key="1">
    <citation type="submission" date="2016-10" db="EMBL/GenBank/DDBJ databases">
        <title>Arsenicibacter rosenii gen. nov., sp. nov., an efficient arsenic-methylating bacterium isolated from an arsenic-contaminated paddy soil.</title>
        <authorList>
            <person name="Huang K."/>
        </authorList>
    </citation>
    <scope>NUCLEOTIDE SEQUENCE [LARGE SCALE GENOMIC DNA]</scope>
    <source>
        <strain evidence="1 2">SM-1</strain>
    </source>
</reference>
<dbReference type="InterPro" id="IPR053860">
    <property type="entry name" value="DUF6932"/>
</dbReference>
<keyword evidence="2" id="KW-1185">Reference proteome</keyword>
<evidence type="ECO:0000313" key="1">
    <source>
        <dbReference type="EMBL" id="OIN60887.1"/>
    </source>
</evidence>